<dbReference type="PANTHER" id="PTHR45339:SF1">
    <property type="entry name" value="HYBRID SIGNAL TRANSDUCTION HISTIDINE KINASE J"/>
    <property type="match status" value="1"/>
</dbReference>
<sequence>MIIEGSLLEKACQGVSSLHLPACVKNSELRYICVNAAYARFAGKNQQDFAGQTSRLIFNTADDVEREDKERRCLVFATDEVATCRGVLPEAQTLRCERFIDETGQIFLYEVFEKMPDFDSTPRPNPVSVMENDGQGAEEDGRHRSNDARWLSEIKTPLTGILRMADALARTDLDTRQRIYADTIVQSGNALLRSLDAVLSASETDASASLQSSLFDPADLVEEIASLLAFHAEEKGLTLFTDIDASAEITIEMDAARLRQIVTHLVSNAIRFTRSGHVIIRLKADDAADGVSIRVTVEDTGIGMSQEQLASILGQTSRSAPAAAGLAETLRIVSLFDGRIEAKSEENSGSVFTVTLPVSVISAQPVTPLWPAHASILVIDGNAMSRDILTRHLSDWKLDAYAAEDGTTGLAVLEEAVALGLRPAALLVDEAMPDMRAHDVVAYLRRHPGMQDIPVILLTTLGEKDACENAQAYLAKPVRRRKLRETLEALIPAPALTDIPSPSITAPVEDDQPCHLPQPPRKSGSGIDVLVAEDNDVNQIVFSQILQQTGLSFRIVANGKKAVEAWRNESPALILMDVSMPVMSGYHATQSIRQMEDDEDGRLGRVPIIGVTAHALDLDSELCLASGMDDYVSKPISPELLRAKISQWLPKGALEAF</sequence>
<dbReference type="SUPFAM" id="SSF55874">
    <property type="entry name" value="ATPase domain of HSP90 chaperone/DNA topoisomerase II/histidine kinase"/>
    <property type="match status" value="1"/>
</dbReference>
<evidence type="ECO:0000259" key="8">
    <source>
        <dbReference type="PROSITE" id="PS50110"/>
    </source>
</evidence>
<organism evidence="9 10">
    <name type="scientific">Rhizobium rhizogenes</name>
    <name type="common">Agrobacterium rhizogenes</name>
    <dbReference type="NCBI Taxonomy" id="359"/>
    <lineage>
        <taxon>Bacteria</taxon>
        <taxon>Pseudomonadati</taxon>
        <taxon>Pseudomonadota</taxon>
        <taxon>Alphaproteobacteria</taxon>
        <taxon>Hyphomicrobiales</taxon>
        <taxon>Rhizobiaceae</taxon>
        <taxon>Rhizobium/Agrobacterium group</taxon>
        <taxon>Rhizobium</taxon>
    </lineage>
</organism>
<dbReference type="InterPro" id="IPR005467">
    <property type="entry name" value="His_kinase_dom"/>
</dbReference>
<dbReference type="Pfam" id="PF00072">
    <property type="entry name" value="Response_reg"/>
    <property type="match status" value="2"/>
</dbReference>
<feature type="domain" description="Response regulatory" evidence="8">
    <location>
        <begin position="528"/>
        <end position="649"/>
    </location>
</feature>
<dbReference type="InterPro" id="IPR036097">
    <property type="entry name" value="HisK_dim/P_sf"/>
</dbReference>
<evidence type="ECO:0000313" key="9">
    <source>
        <dbReference type="EMBL" id="PVE56941.1"/>
    </source>
</evidence>
<comment type="caution">
    <text evidence="9">The sequence shown here is derived from an EMBL/GenBank/DDBJ whole genome shotgun (WGS) entry which is preliminary data.</text>
</comment>
<dbReference type="Gene3D" id="3.30.565.10">
    <property type="entry name" value="Histidine kinase-like ATPase, C-terminal domain"/>
    <property type="match status" value="1"/>
</dbReference>
<dbReference type="SMART" id="SM00387">
    <property type="entry name" value="HATPase_c"/>
    <property type="match status" value="1"/>
</dbReference>
<dbReference type="EMBL" id="QDFR01000001">
    <property type="protein sequence ID" value="PVE56941.1"/>
    <property type="molecule type" value="Genomic_DNA"/>
</dbReference>
<dbReference type="PROSITE" id="PS50109">
    <property type="entry name" value="HIS_KIN"/>
    <property type="match status" value="1"/>
</dbReference>
<feature type="domain" description="Response regulatory" evidence="8">
    <location>
        <begin position="375"/>
        <end position="491"/>
    </location>
</feature>
<feature type="region of interest" description="Disordered" evidence="6">
    <location>
        <begin position="120"/>
        <end position="144"/>
    </location>
</feature>
<dbReference type="InterPro" id="IPR036890">
    <property type="entry name" value="HATPase_C_sf"/>
</dbReference>
<dbReference type="Proteomes" id="UP000244335">
    <property type="component" value="Unassembled WGS sequence"/>
</dbReference>
<evidence type="ECO:0000256" key="2">
    <source>
        <dbReference type="ARBA" id="ARBA00012438"/>
    </source>
</evidence>
<dbReference type="Gene3D" id="3.40.50.2300">
    <property type="match status" value="2"/>
</dbReference>
<dbReference type="CDD" id="cd00082">
    <property type="entry name" value="HisKA"/>
    <property type="match status" value="1"/>
</dbReference>
<protein>
    <recommendedName>
        <fullName evidence="2">histidine kinase</fullName>
        <ecNumber evidence="2">2.7.13.3</ecNumber>
    </recommendedName>
</protein>
<dbReference type="CDD" id="cd17546">
    <property type="entry name" value="REC_hyHK_CKI1_RcsC-like"/>
    <property type="match status" value="1"/>
</dbReference>
<feature type="modified residue" description="4-aspartylphosphate" evidence="5">
    <location>
        <position position="429"/>
    </location>
</feature>
<dbReference type="GO" id="GO:0000155">
    <property type="term" value="F:phosphorelay sensor kinase activity"/>
    <property type="evidence" value="ECO:0007669"/>
    <property type="project" value="InterPro"/>
</dbReference>
<evidence type="ECO:0000256" key="1">
    <source>
        <dbReference type="ARBA" id="ARBA00000085"/>
    </source>
</evidence>
<dbReference type="SMART" id="SM00448">
    <property type="entry name" value="REC"/>
    <property type="match status" value="2"/>
</dbReference>
<feature type="modified residue" description="4-aspartylphosphate" evidence="5">
    <location>
        <position position="577"/>
    </location>
</feature>
<keyword evidence="3 5" id="KW-0597">Phosphoprotein</keyword>
<gene>
    <name evidence="9" type="ORF">DC430_04090</name>
</gene>
<dbReference type="RefSeq" id="WP_116492068.1">
    <property type="nucleotide sequence ID" value="NZ_QDFR01000001.1"/>
</dbReference>
<dbReference type="SUPFAM" id="SSF52172">
    <property type="entry name" value="CheY-like"/>
    <property type="match status" value="2"/>
</dbReference>
<dbReference type="InterPro" id="IPR003594">
    <property type="entry name" value="HATPase_dom"/>
</dbReference>
<dbReference type="PANTHER" id="PTHR45339">
    <property type="entry name" value="HYBRID SIGNAL TRANSDUCTION HISTIDINE KINASE J"/>
    <property type="match status" value="1"/>
</dbReference>
<dbReference type="InterPro" id="IPR003661">
    <property type="entry name" value="HisK_dim/P_dom"/>
</dbReference>
<accession>A0AA92C6S2</accession>
<dbReference type="SUPFAM" id="SSF47384">
    <property type="entry name" value="Homodimeric domain of signal transducing histidine kinase"/>
    <property type="match status" value="1"/>
</dbReference>
<dbReference type="PRINTS" id="PR00344">
    <property type="entry name" value="BCTRLSENSOR"/>
</dbReference>
<evidence type="ECO:0000313" key="10">
    <source>
        <dbReference type="Proteomes" id="UP000244335"/>
    </source>
</evidence>
<dbReference type="AlphaFoldDB" id="A0AA92C6S2"/>
<evidence type="ECO:0000256" key="6">
    <source>
        <dbReference type="SAM" id="MobiDB-lite"/>
    </source>
</evidence>
<evidence type="ECO:0000256" key="4">
    <source>
        <dbReference type="ARBA" id="ARBA00023012"/>
    </source>
</evidence>
<comment type="catalytic activity">
    <reaction evidence="1">
        <text>ATP + protein L-histidine = ADP + protein N-phospho-L-histidine.</text>
        <dbReference type="EC" id="2.7.13.3"/>
    </reaction>
</comment>
<evidence type="ECO:0000256" key="5">
    <source>
        <dbReference type="PROSITE-ProRule" id="PRU00169"/>
    </source>
</evidence>
<dbReference type="InterPro" id="IPR011006">
    <property type="entry name" value="CheY-like_superfamily"/>
</dbReference>
<proteinExistence type="predicted"/>
<dbReference type="CDD" id="cd00156">
    <property type="entry name" value="REC"/>
    <property type="match status" value="1"/>
</dbReference>
<dbReference type="InterPro" id="IPR004358">
    <property type="entry name" value="Sig_transdc_His_kin-like_C"/>
</dbReference>
<dbReference type="EC" id="2.7.13.3" evidence="2"/>
<reference evidence="9 10" key="1">
    <citation type="submission" date="2018-04" db="EMBL/GenBank/DDBJ databases">
        <authorList>
            <person name="Hagen T."/>
        </authorList>
    </citation>
    <scope>NUCLEOTIDE SEQUENCE [LARGE SCALE GENOMIC DNA]</scope>
    <source>
        <strain evidence="9 10">TPD7009</strain>
    </source>
</reference>
<name>A0AA92C6S2_RHIRH</name>
<dbReference type="InterPro" id="IPR001789">
    <property type="entry name" value="Sig_transdc_resp-reg_receiver"/>
</dbReference>
<dbReference type="PROSITE" id="PS50110">
    <property type="entry name" value="RESPONSE_REGULATORY"/>
    <property type="match status" value="2"/>
</dbReference>
<feature type="domain" description="Histidine kinase" evidence="7">
    <location>
        <begin position="149"/>
        <end position="360"/>
    </location>
</feature>
<evidence type="ECO:0000256" key="3">
    <source>
        <dbReference type="ARBA" id="ARBA00022553"/>
    </source>
</evidence>
<dbReference type="Gene3D" id="1.10.287.130">
    <property type="match status" value="1"/>
</dbReference>
<evidence type="ECO:0000259" key="7">
    <source>
        <dbReference type="PROSITE" id="PS50109"/>
    </source>
</evidence>
<keyword evidence="4" id="KW-0902">Two-component regulatory system</keyword>
<dbReference type="Pfam" id="PF02518">
    <property type="entry name" value="HATPase_c"/>
    <property type="match status" value="1"/>
</dbReference>